<comment type="similarity">
    <text evidence="2 6">Belongs to the acyl-CoA dehydrogenase family.</text>
</comment>
<dbReference type="PROSITE" id="PS00073">
    <property type="entry name" value="ACYL_COA_DH_2"/>
    <property type="match status" value="1"/>
</dbReference>
<sequence>MLDSHDQTAELEMFRSEVRKLAQKEFAPIAQKIDEEDAMPEHVEKLLGDFGLMQIQVPEAYGGPGGSLTMTCVAKEEIARASFSVSHLVGSSDFAVVLPLLHFGTEEQRQKYLPDVATGTICSAVAMTEPGTGSDVSGIKTTARRDGDDWVINGQKTYITKGDKAKYFMIYARTSEGKGGDGISTFIVESGTPGLTIGKSPRKMGLRGIKSVDLFFDDLRVPADTLVGEEGRGFKNAMTCLNYNRPTVAASALGVAQGALDMALAYAKERVQFGKPIGHHQGVGFLLADMRIQIEAARALLYKVTAMADAGETAQLPEMASVAKAFCSDTAMKVTTDAVQVFGGAGYLVETGIERLMRDAKVTQIYEGTSQIQRIVISRAMMAD</sequence>
<dbReference type="FunFam" id="1.20.140.10:FF:000011">
    <property type="entry name" value="Medium-chain specific acyl-CoA dehydrogenase, mitochondrial"/>
    <property type="match status" value="1"/>
</dbReference>
<feature type="domain" description="Acyl-CoA oxidase/dehydrogenase middle" evidence="8">
    <location>
        <begin position="124"/>
        <end position="218"/>
    </location>
</feature>
<dbReference type="PANTHER" id="PTHR43884">
    <property type="entry name" value="ACYL-COA DEHYDROGENASE"/>
    <property type="match status" value="1"/>
</dbReference>
<evidence type="ECO:0000256" key="6">
    <source>
        <dbReference type="RuleBase" id="RU362125"/>
    </source>
</evidence>
<dbReference type="Pfam" id="PF00441">
    <property type="entry name" value="Acyl-CoA_dh_1"/>
    <property type="match status" value="1"/>
</dbReference>
<evidence type="ECO:0000256" key="1">
    <source>
        <dbReference type="ARBA" id="ARBA00001974"/>
    </source>
</evidence>
<dbReference type="GO" id="GO:0050660">
    <property type="term" value="F:flavin adenine dinucleotide binding"/>
    <property type="evidence" value="ECO:0007669"/>
    <property type="project" value="InterPro"/>
</dbReference>
<gene>
    <name evidence="10" type="ORF">GGR17_000306</name>
</gene>
<dbReference type="FunFam" id="2.40.110.10:FF:000001">
    <property type="entry name" value="Acyl-CoA dehydrogenase, mitochondrial"/>
    <property type="match status" value="1"/>
</dbReference>
<protein>
    <submittedName>
        <fullName evidence="10">Alkylation response protein AidB-like acyl-CoA dehydrogenase</fullName>
    </submittedName>
</protein>
<comment type="caution">
    <text evidence="10">The sequence shown here is derived from an EMBL/GenBank/DDBJ whole genome shotgun (WGS) entry which is preliminary data.</text>
</comment>
<dbReference type="Pfam" id="PF02770">
    <property type="entry name" value="Acyl-CoA_dh_M"/>
    <property type="match status" value="1"/>
</dbReference>
<dbReference type="InterPro" id="IPR006089">
    <property type="entry name" value="Acyl-CoA_DH_CS"/>
</dbReference>
<evidence type="ECO:0000256" key="5">
    <source>
        <dbReference type="ARBA" id="ARBA00023002"/>
    </source>
</evidence>
<dbReference type="InterPro" id="IPR037069">
    <property type="entry name" value="AcylCoA_DH/ox_N_sf"/>
</dbReference>
<dbReference type="RefSeq" id="WP_054538373.1">
    <property type="nucleotide sequence ID" value="NZ_JACIEQ010000001.1"/>
</dbReference>
<name>A0A840C4Y4_9RHOB</name>
<dbReference type="PIRSF" id="PIRSF016578">
    <property type="entry name" value="HsaA"/>
    <property type="match status" value="1"/>
</dbReference>
<evidence type="ECO:0000256" key="3">
    <source>
        <dbReference type="ARBA" id="ARBA00022630"/>
    </source>
</evidence>
<dbReference type="SUPFAM" id="SSF56645">
    <property type="entry name" value="Acyl-CoA dehydrogenase NM domain-like"/>
    <property type="match status" value="1"/>
</dbReference>
<dbReference type="Gene3D" id="1.20.140.10">
    <property type="entry name" value="Butyryl-CoA Dehydrogenase, subunit A, domain 3"/>
    <property type="match status" value="1"/>
</dbReference>
<evidence type="ECO:0000256" key="4">
    <source>
        <dbReference type="ARBA" id="ARBA00022827"/>
    </source>
</evidence>
<feature type="domain" description="Acyl-CoA dehydrogenase/oxidase C-terminal" evidence="7">
    <location>
        <begin position="231"/>
        <end position="381"/>
    </location>
</feature>
<keyword evidence="5 6" id="KW-0560">Oxidoreductase</keyword>
<comment type="cofactor">
    <cofactor evidence="1 6">
        <name>FAD</name>
        <dbReference type="ChEBI" id="CHEBI:57692"/>
    </cofactor>
</comment>
<dbReference type="FunFam" id="1.10.540.10:FF:000002">
    <property type="entry name" value="Acyl-CoA dehydrogenase FadE19"/>
    <property type="match status" value="1"/>
</dbReference>
<dbReference type="GO" id="GO:0003995">
    <property type="term" value="F:acyl-CoA dehydrogenase activity"/>
    <property type="evidence" value="ECO:0007669"/>
    <property type="project" value="InterPro"/>
</dbReference>
<dbReference type="InterPro" id="IPR036250">
    <property type="entry name" value="AcylCo_DH-like_C"/>
</dbReference>
<evidence type="ECO:0000256" key="2">
    <source>
        <dbReference type="ARBA" id="ARBA00009347"/>
    </source>
</evidence>
<evidence type="ECO:0000259" key="7">
    <source>
        <dbReference type="Pfam" id="PF00441"/>
    </source>
</evidence>
<dbReference type="InterPro" id="IPR009100">
    <property type="entry name" value="AcylCoA_DH/oxidase_NM_dom_sf"/>
</dbReference>
<dbReference type="Gene3D" id="1.10.540.10">
    <property type="entry name" value="Acyl-CoA dehydrogenase/oxidase, N-terminal domain"/>
    <property type="match status" value="1"/>
</dbReference>
<dbReference type="InterPro" id="IPR046373">
    <property type="entry name" value="Acyl-CoA_Oxase/DH_mid-dom_sf"/>
</dbReference>
<evidence type="ECO:0000313" key="11">
    <source>
        <dbReference type="Proteomes" id="UP000585681"/>
    </source>
</evidence>
<evidence type="ECO:0000313" key="10">
    <source>
        <dbReference type="EMBL" id="MBB4020515.1"/>
    </source>
</evidence>
<dbReference type="InterPro" id="IPR013786">
    <property type="entry name" value="AcylCoA_DH/ox_N"/>
</dbReference>
<accession>A0A840C4Y4</accession>
<evidence type="ECO:0000259" key="9">
    <source>
        <dbReference type="Pfam" id="PF02771"/>
    </source>
</evidence>
<dbReference type="PANTHER" id="PTHR43884:SF12">
    <property type="entry name" value="ISOVALERYL-COA DEHYDROGENASE, MITOCHONDRIAL-RELATED"/>
    <property type="match status" value="1"/>
</dbReference>
<dbReference type="InterPro" id="IPR009075">
    <property type="entry name" value="AcylCo_DH/oxidase_C"/>
</dbReference>
<dbReference type="EMBL" id="JACIEQ010000001">
    <property type="protein sequence ID" value="MBB4020515.1"/>
    <property type="molecule type" value="Genomic_DNA"/>
</dbReference>
<reference evidence="10" key="1">
    <citation type="submission" date="2020-08" db="EMBL/GenBank/DDBJ databases">
        <title>Genomic Encyclopedia of Type Strains, Phase IV (KMG-IV): sequencing the most valuable type-strain genomes for metagenomic binning, comparative biology and taxonomic classification.</title>
        <authorList>
            <person name="Goeker M."/>
        </authorList>
    </citation>
    <scope>NUCLEOTIDE SEQUENCE [LARGE SCALE GENOMIC DNA]</scope>
    <source>
        <strain evidence="10">DSM 105040</strain>
    </source>
</reference>
<dbReference type="AlphaFoldDB" id="A0A840C4Y4"/>
<keyword evidence="3 6" id="KW-0285">Flavoprotein</keyword>
<keyword evidence="4 6" id="KW-0274">FAD</keyword>
<dbReference type="SUPFAM" id="SSF47203">
    <property type="entry name" value="Acyl-CoA dehydrogenase C-terminal domain-like"/>
    <property type="match status" value="1"/>
</dbReference>
<dbReference type="InterPro" id="IPR006091">
    <property type="entry name" value="Acyl-CoA_Oxase/DH_mid-dom"/>
</dbReference>
<dbReference type="Gene3D" id="2.40.110.10">
    <property type="entry name" value="Butyryl-CoA Dehydrogenase, subunit A, domain 2"/>
    <property type="match status" value="1"/>
</dbReference>
<dbReference type="Proteomes" id="UP000585681">
    <property type="component" value="Unassembled WGS sequence"/>
</dbReference>
<evidence type="ECO:0000259" key="8">
    <source>
        <dbReference type="Pfam" id="PF02770"/>
    </source>
</evidence>
<keyword evidence="11" id="KW-1185">Reference proteome</keyword>
<feature type="domain" description="Acyl-CoA dehydrogenase/oxidase N-terminal" evidence="9">
    <location>
        <begin position="8"/>
        <end position="119"/>
    </location>
</feature>
<organism evidence="10 11">
    <name type="scientific">Actibacterium naphthalenivorans</name>
    <dbReference type="NCBI Taxonomy" id="1614693"/>
    <lineage>
        <taxon>Bacteria</taxon>
        <taxon>Pseudomonadati</taxon>
        <taxon>Pseudomonadota</taxon>
        <taxon>Alphaproteobacteria</taxon>
        <taxon>Rhodobacterales</taxon>
        <taxon>Roseobacteraceae</taxon>
        <taxon>Actibacterium</taxon>
    </lineage>
</organism>
<dbReference type="Pfam" id="PF02771">
    <property type="entry name" value="Acyl-CoA_dh_N"/>
    <property type="match status" value="1"/>
</dbReference>
<proteinExistence type="inferred from homology"/>